<accession>A0A4C1ZA93</accession>
<proteinExistence type="predicted"/>
<evidence type="ECO:0000313" key="2">
    <source>
        <dbReference type="Proteomes" id="UP000299102"/>
    </source>
</evidence>
<name>A0A4C1ZA93_EUMVA</name>
<evidence type="ECO:0000313" key="1">
    <source>
        <dbReference type="EMBL" id="GBP85496.1"/>
    </source>
</evidence>
<protein>
    <submittedName>
        <fullName evidence="1">Uncharacterized protein</fullName>
    </submittedName>
</protein>
<organism evidence="1 2">
    <name type="scientific">Eumeta variegata</name>
    <name type="common">Bagworm moth</name>
    <name type="synonym">Eumeta japonica</name>
    <dbReference type="NCBI Taxonomy" id="151549"/>
    <lineage>
        <taxon>Eukaryota</taxon>
        <taxon>Metazoa</taxon>
        <taxon>Ecdysozoa</taxon>
        <taxon>Arthropoda</taxon>
        <taxon>Hexapoda</taxon>
        <taxon>Insecta</taxon>
        <taxon>Pterygota</taxon>
        <taxon>Neoptera</taxon>
        <taxon>Endopterygota</taxon>
        <taxon>Lepidoptera</taxon>
        <taxon>Glossata</taxon>
        <taxon>Ditrysia</taxon>
        <taxon>Tineoidea</taxon>
        <taxon>Psychidae</taxon>
        <taxon>Oiketicinae</taxon>
        <taxon>Eumeta</taxon>
    </lineage>
</organism>
<gene>
    <name evidence="1" type="ORF">EVAR_61753_1</name>
</gene>
<dbReference type="Proteomes" id="UP000299102">
    <property type="component" value="Unassembled WGS sequence"/>
</dbReference>
<comment type="caution">
    <text evidence="1">The sequence shown here is derived from an EMBL/GenBank/DDBJ whole genome shotgun (WGS) entry which is preliminary data.</text>
</comment>
<sequence>MTAGTDGFMYSPRCGDWQAARYFNIDSFDVTAAVRSEMEPSRGVFLVSRGISRRTQTRPGNKAHRRAMITGFYGRDGLKMVHIMDESRRALFAFAAARSPRPLSM</sequence>
<reference evidence="1 2" key="1">
    <citation type="journal article" date="2019" name="Commun. Biol.">
        <title>The bagworm genome reveals a unique fibroin gene that provides high tensile strength.</title>
        <authorList>
            <person name="Kono N."/>
            <person name="Nakamura H."/>
            <person name="Ohtoshi R."/>
            <person name="Tomita M."/>
            <person name="Numata K."/>
            <person name="Arakawa K."/>
        </authorList>
    </citation>
    <scope>NUCLEOTIDE SEQUENCE [LARGE SCALE GENOMIC DNA]</scope>
</reference>
<dbReference type="EMBL" id="BGZK01001741">
    <property type="protein sequence ID" value="GBP85496.1"/>
    <property type="molecule type" value="Genomic_DNA"/>
</dbReference>
<keyword evidence="2" id="KW-1185">Reference proteome</keyword>
<dbReference type="AlphaFoldDB" id="A0A4C1ZA93"/>